<accession>A0A5B7G1M5</accession>
<name>A0A5B7G1M5_PORTR</name>
<dbReference type="AlphaFoldDB" id="A0A5B7G1M5"/>
<keyword evidence="1" id="KW-0812">Transmembrane</keyword>
<proteinExistence type="predicted"/>
<sequence length="111" mass="11171">MIASPEICNSLFDVVDVVEYHQCGGGGGGDGGGGGGGRGRTQHLTQGTQRKGRLVMAAAAAAVVLVVVVVVVVVVNVVKMFFSQPASQPATASLQSIPVLLMTCSSALAVF</sequence>
<gene>
    <name evidence="2" type="ORF">E2C01_047630</name>
</gene>
<organism evidence="2 3">
    <name type="scientific">Portunus trituberculatus</name>
    <name type="common">Swimming crab</name>
    <name type="synonym">Neptunus trituberculatus</name>
    <dbReference type="NCBI Taxonomy" id="210409"/>
    <lineage>
        <taxon>Eukaryota</taxon>
        <taxon>Metazoa</taxon>
        <taxon>Ecdysozoa</taxon>
        <taxon>Arthropoda</taxon>
        <taxon>Crustacea</taxon>
        <taxon>Multicrustacea</taxon>
        <taxon>Malacostraca</taxon>
        <taxon>Eumalacostraca</taxon>
        <taxon>Eucarida</taxon>
        <taxon>Decapoda</taxon>
        <taxon>Pleocyemata</taxon>
        <taxon>Brachyura</taxon>
        <taxon>Eubrachyura</taxon>
        <taxon>Portunoidea</taxon>
        <taxon>Portunidae</taxon>
        <taxon>Portuninae</taxon>
        <taxon>Portunus</taxon>
    </lineage>
</organism>
<keyword evidence="1" id="KW-0472">Membrane</keyword>
<evidence type="ECO:0000313" key="3">
    <source>
        <dbReference type="Proteomes" id="UP000324222"/>
    </source>
</evidence>
<evidence type="ECO:0000313" key="2">
    <source>
        <dbReference type="EMBL" id="MPC53731.1"/>
    </source>
</evidence>
<feature type="transmembrane region" description="Helical" evidence="1">
    <location>
        <begin position="54"/>
        <end position="78"/>
    </location>
</feature>
<comment type="caution">
    <text evidence="2">The sequence shown here is derived from an EMBL/GenBank/DDBJ whole genome shotgun (WGS) entry which is preliminary data.</text>
</comment>
<keyword evidence="1" id="KW-1133">Transmembrane helix</keyword>
<protein>
    <submittedName>
        <fullName evidence="2">Uncharacterized protein</fullName>
    </submittedName>
</protein>
<dbReference type="Proteomes" id="UP000324222">
    <property type="component" value="Unassembled WGS sequence"/>
</dbReference>
<reference evidence="2 3" key="1">
    <citation type="submission" date="2019-05" db="EMBL/GenBank/DDBJ databases">
        <title>Another draft genome of Portunus trituberculatus and its Hox gene families provides insights of decapod evolution.</title>
        <authorList>
            <person name="Jeong J.-H."/>
            <person name="Song I."/>
            <person name="Kim S."/>
            <person name="Choi T."/>
            <person name="Kim D."/>
            <person name="Ryu S."/>
            <person name="Kim W."/>
        </authorList>
    </citation>
    <scope>NUCLEOTIDE SEQUENCE [LARGE SCALE GENOMIC DNA]</scope>
    <source>
        <tissue evidence="2">Muscle</tissue>
    </source>
</reference>
<feature type="transmembrane region" description="Helical" evidence="1">
    <location>
        <begin position="90"/>
        <end position="110"/>
    </location>
</feature>
<keyword evidence="3" id="KW-1185">Reference proteome</keyword>
<dbReference type="EMBL" id="VSRR010011843">
    <property type="protein sequence ID" value="MPC53731.1"/>
    <property type="molecule type" value="Genomic_DNA"/>
</dbReference>
<evidence type="ECO:0000256" key="1">
    <source>
        <dbReference type="SAM" id="Phobius"/>
    </source>
</evidence>